<dbReference type="InterPro" id="IPR007905">
    <property type="entry name" value="EBP"/>
</dbReference>
<dbReference type="OrthoDB" id="5415655at2759"/>
<keyword evidence="5 6" id="KW-0472">Membrane</keyword>
<dbReference type="PANTHER" id="PTHR14207:SF1">
    <property type="entry name" value="EMOPAMIL-BINDING PROTEIN-LIKE"/>
    <property type="match status" value="1"/>
</dbReference>
<dbReference type="GO" id="GO:0016125">
    <property type="term" value="P:sterol metabolic process"/>
    <property type="evidence" value="ECO:0007669"/>
    <property type="project" value="InterPro"/>
</dbReference>
<evidence type="ECO:0000313" key="10">
    <source>
        <dbReference type="Proteomes" id="UP000800041"/>
    </source>
</evidence>
<dbReference type="Pfam" id="PF05241">
    <property type="entry name" value="EBP"/>
    <property type="match status" value="1"/>
</dbReference>
<evidence type="ECO:0000256" key="5">
    <source>
        <dbReference type="ARBA" id="ARBA00023136"/>
    </source>
</evidence>
<keyword evidence="3 6" id="KW-0812">Transmembrane</keyword>
<organism evidence="9 10">
    <name type="scientific">Aulographum hederae CBS 113979</name>
    <dbReference type="NCBI Taxonomy" id="1176131"/>
    <lineage>
        <taxon>Eukaryota</taxon>
        <taxon>Fungi</taxon>
        <taxon>Dikarya</taxon>
        <taxon>Ascomycota</taxon>
        <taxon>Pezizomycotina</taxon>
        <taxon>Dothideomycetes</taxon>
        <taxon>Pleosporomycetidae</taxon>
        <taxon>Aulographales</taxon>
        <taxon>Aulographaceae</taxon>
    </lineage>
</organism>
<dbReference type="PROSITE" id="PS51751">
    <property type="entry name" value="EXPERA"/>
    <property type="match status" value="1"/>
</dbReference>
<feature type="transmembrane region" description="Helical" evidence="7">
    <location>
        <begin position="206"/>
        <end position="231"/>
    </location>
</feature>
<evidence type="ECO:0000313" key="9">
    <source>
        <dbReference type="EMBL" id="KAF1981128.1"/>
    </source>
</evidence>
<dbReference type="GO" id="GO:0005783">
    <property type="term" value="C:endoplasmic reticulum"/>
    <property type="evidence" value="ECO:0007669"/>
    <property type="project" value="TreeGrafter"/>
</dbReference>
<evidence type="ECO:0000256" key="4">
    <source>
        <dbReference type="ARBA" id="ARBA00022989"/>
    </source>
</evidence>
<dbReference type="GO" id="GO:0016020">
    <property type="term" value="C:membrane"/>
    <property type="evidence" value="ECO:0007669"/>
    <property type="project" value="UniProtKB-SubCell"/>
</dbReference>
<gene>
    <name evidence="9" type="ORF">K402DRAFT_458285</name>
</gene>
<proteinExistence type="inferred from homology"/>
<keyword evidence="4 6" id="KW-1133">Transmembrane helix</keyword>
<evidence type="ECO:0000256" key="6">
    <source>
        <dbReference type="PROSITE-ProRule" id="PRU01087"/>
    </source>
</evidence>
<dbReference type="AlphaFoldDB" id="A0A6G1GK80"/>
<evidence type="ECO:0000256" key="3">
    <source>
        <dbReference type="ARBA" id="ARBA00022692"/>
    </source>
</evidence>
<keyword evidence="10" id="KW-1185">Reference proteome</keyword>
<dbReference type="InterPro" id="IPR033118">
    <property type="entry name" value="EXPERA"/>
</dbReference>
<dbReference type="EMBL" id="ML977207">
    <property type="protein sequence ID" value="KAF1981128.1"/>
    <property type="molecule type" value="Genomic_DNA"/>
</dbReference>
<sequence>MATAVIDATTISSLLAALSLLLVAYFSSKALQPSSTSSAARTLFIWHLFDALIHFIFEGSFLYNCFYVFQSTSVALNHLGGGGHYYYSFTPPGVYFGGQDNKWRIHGAGYGTGWSSKLWQEYANADRRWGGVDLTVVSLEVLTVGIGGPLALWVCWMLRKGEVNGKTAFWMTVLATGELYGGFMTFAPEWFSGSPHLNTSSFLYLWVYLIFFNMLWVFLPLYSLYVAYGALTGRSVSKRASKKAVKSA</sequence>
<dbReference type="Proteomes" id="UP000800041">
    <property type="component" value="Unassembled WGS sequence"/>
</dbReference>
<feature type="transmembrane region" description="Helical" evidence="7">
    <location>
        <begin position="136"/>
        <end position="156"/>
    </location>
</feature>
<comment type="subcellular location">
    <subcellularLocation>
        <location evidence="1">Membrane</location>
        <topology evidence="1">Multi-pass membrane protein</topology>
    </subcellularLocation>
</comment>
<evidence type="ECO:0000256" key="7">
    <source>
        <dbReference type="SAM" id="Phobius"/>
    </source>
</evidence>
<evidence type="ECO:0000259" key="8">
    <source>
        <dbReference type="PROSITE" id="PS51751"/>
    </source>
</evidence>
<name>A0A6G1GK80_9PEZI</name>
<evidence type="ECO:0000256" key="2">
    <source>
        <dbReference type="ARBA" id="ARBA00008337"/>
    </source>
</evidence>
<reference evidence="9" key="1">
    <citation type="journal article" date="2020" name="Stud. Mycol.">
        <title>101 Dothideomycetes genomes: a test case for predicting lifestyles and emergence of pathogens.</title>
        <authorList>
            <person name="Haridas S."/>
            <person name="Albert R."/>
            <person name="Binder M."/>
            <person name="Bloem J."/>
            <person name="Labutti K."/>
            <person name="Salamov A."/>
            <person name="Andreopoulos B."/>
            <person name="Baker S."/>
            <person name="Barry K."/>
            <person name="Bills G."/>
            <person name="Bluhm B."/>
            <person name="Cannon C."/>
            <person name="Castanera R."/>
            <person name="Culley D."/>
            <person name="Daum C."/>
            <person name="Ezra D."/>
            <person name="Gonzalez J."/>
            <person name="Henrissat B."/>
            <person name="Kuo A."/>
            <person name="Liang C."/>
            <person name="Lipzen A."/>
            <person name="Lutzoni F."/>
            <person name="Magnuson J."/>
            <person name="Mondo S."/>
            <person name="Nolan M."/>
            <person name="Ohm R."/>
            <person name="Pangilinan J."/>
            <person name="Park H.-J."/>
            <person name="Ramirez L."/>
            <person name="Alfaro M."/>
            <person name="Sun H."/>
            <person name="Tritt A."/>
            <person name="Yoshinaga Y."/>
            <person name="Zwiers L.-H."/>
            <person name="Turgeon B."/>
            <person name="Goodwin S."/>
            <person name="Spatafora J."/>
            <person name="Crous P."/>
            <person name="Grigoriev I."/>
        </authorList>
    </citation>
    <scope>NUCLEOTIDE SEQUENCE</scope>
    <source>
        <strain evidence="9">CBS 113979</strain>
    </source>
</reference>
<feature type="domain" description="EXPERA" evidence="8">
    <location>
        <begin position="39"/>
        <end position="224"/>
    </location>
</feature>
<accession>A0A6G1GK80</accession>
<feature type="transmembrane region" description="Helical" evidence="7">
    <location>
        <begin position="6"/>
        <end position="26"/>
    </location>
</feature>
<protein>
    <submittedName>
        <fullName evidence="9">Emopamil-binding protein</fullName>
    </submittedName>
</protein>
<feature type="transmembrane region" description="Helical" evidence="7">
    <location>
        <begin position="168"/>
        <end position="186"/>
    </location>
</feature>
<dbReference type="PANTHER" id="PTHR14207">
    <property type="entry name" value="STEROL ISOMERASE"/>
    <property type="match status" value="1"/>
</dbReference>
<evidence type="ECO:0000256" key="1">
    <source>
        <dbReference type="ARBA" id="ARBA00004141"/>
    </source>
</evidence>
<dbReference type="GO" id="GO:0047750">
    <property type="term" value="F:cholestenol delta-isomerase activity"/>
    <property type="evidence" value="ECO:0007669"/>
    <property type="project" value="InterPro"/>
</dbReference>
<comment type="similarity">
    <text evidence="2">Belongs to the EBP family.</text>
</comment>